<dbReference type="Proteomes" id="UP000199423">
    <property type="component" value="Unassembled WGS sequence"/>
</dbReference>
<evidence type="ECO:0000313" key="2">
    <source>
        <dbReference type="Proteomes" id="UP000199423"/>
    </source>
</evidence>
<evidence type="ECO:0000313" key="1">
    <source>
        <dbReference type="EMBL" id="SFV34504.1"/>
    </source>
</evidence>
<dbReference type="SUPFAM" id="SSF47226">
    <property type="entry name" value="Histidine-containing phosphotransfer domain, HPT domain"/>
    <property type="match status" value="1"/>
</dbReference>
<proteinExistence type="predicted"/>
<dbReference type="Gene3D" id="1.20.120.160">
    <property type="entry name" value="HPT domain"/>
    <property type="match status" value="1"/>
</dbReference>
<organism evidence="1 2">
    <name type="scientific">Hyphomicrobium facile</name>
    <dbReference type="NCBI Taxonomy" id="51670"/>
    <lineage>
        <taxon>Bacteria</taxon>
        <taxon>Pseudomonadati</taxon>
        <taxon>Pseudomonadota</taxon>
        <taxon>Alphaproteobacteria</taxon>
        <taxon>Hyphomicrobiales</taxon>
        <taxon>Hyphomicrobiaceae</taxon>
        <taxon>Hyphomicrobium</taxon>
    </lineage>
</organism>
<sequence>MTSPNLDALIIDEGTVLDAGKLLRMRGYLDLVSFRDIISEFETAIEQRLLNLQSLELSPSQIEAICHDLINFTGTLGMCQLTSAAEKLREFARHHARADMLSAQVEMKYAGERAMAALRAYVEAASD</sequence>
<keyword evidence="2" id="KW-1185">Reference proteome</keyword>
<accession>A0A1I7NIK8</accession>
<name>A0A1I7NIK8_9HYPH</name>
<protein>
    <recommendedName>
        <fullName evidence="3">Hpt domain-containing protein</fullName>
    </recommendedName>
</protein>
<evidence type="ECO:0008006" key="3">
    <source>
        <dbReference type="Google" id="ProtNLM"/>
    </source>
</evidence>
<dbReference type="AlphaFoldDB" id="A0A1I7NIK8"/>
<gene>
    <name evidence="1" type="ORF">SAMN04488557_2345</name>
</gene>
<dbReference type="InterPro" id="IPR036641">
    <property type="entry name" value="HPT_dom_sf"/>
</dbReference>
<dbReference type="EMBL" id="FPCH01000002">
    <property type="protein sequence ID" value="SFV34504.1"/>
    <property type="molecule type" value="Genomic_DNA"/>
</dbReference>
<dbReference type="GO" id="GO:0000160">
    <property type="term" value="P:phosphorelay signal transduction system"/>
    <property type="evidence" value="ECO:0007669"/>
    <property type="project" value="InterPro"/>
</dbReference>
<reference evidence="2" key="1">
    <citation type="submission" date="2016-10" db="EMBL/GenBank/DDBJ databases">
        <authorList>
            <person name="Varghese N."/>
            <person name="Submissions S."/>
        </authorList>
    </citation>
    <scope>NUCLEOTIDE SEQUENCE [LARGE SCALE GENOMIC DNA]</scope>
    <source>
        <strain evidence="2">DSM 1565</strain>
    </source>
</reference>